<dbReference type="RefSeq" id="WP_179457067.1">
    <property type="nucleotide sequence ID" value="NZ_BAAAPX010000001.1"/>
</dbReference>
<keyword evidence="1" id="KW-1133">Transmembrane helix</keyword>
<evidence type="ECO:0008006" key="4">
    <source>
        <dbReference type="Google" id="ProtNLM"/>
    </source>
</evidence>
<keyword evidence="3" id="KW-1185">Reference proteome</keyword>
<keyword evidence="1" id="KW-0812">Transmembrane</keyword>
<sequence length="190" mass="19564">MNRLEARIVRRETHSPRTVAAAVVAVVLVAAVAWLATEGVLHLLGLRPLLLAPRAQLAAVAAAPSAGAPLLVAVAIVAGVAGVILLALALLPGRRARRVVLGDRAAVVADDEMLASALARRASRAAAVSPDSVTVSLGRRTGVVRIVPVSGMRVDRDEVRTAVSDEFALARTTGPMRFSILVSPTGKVGS</sequence>
<evidence type="ECO:0000313" key="3">
    <source>
        <dbReference type="Proteomes" id="UP000589620"/>
    </source>
</evidence>
<feature type="transmembrane region" description="Helical" evidence="1">
    <location>
        <begin position="66"/>
        <end position="91"/>
    </location>
</feature>
<name>A0A852T1J4_9MICO</name>
<dbReference type="Proteomes" id="UP000589620">
    <property type="component" value="Unassembled WGS sequence"/>
</dbReference>
<accession>A0A852T1J4</accession>
<protein>
    <recommendedName>
        <fullName evidence="4">DNA/RNA endonuclease G</fullName>
    </recommendedName>
</protein>
<comment type="caution">
    <text evidence="2">The sequence shown here is derived from an EMBL/GenBank/DDBJ whole genome shotgun (WGS) entry which is preliminary data.</text>
</comment>
<keyword evidence="1" id="KW-0472">Membrane</keyword>
<feature type="transmembrane region" description="Helical" evidence="1">
    <location>
        <begin position="21"/>
        <end position="46"/>
    </location>
</feature>
<dbReference type="AlphaFoldDB" id="A0A852T1J4"/>
<evidence type="ECO:0000256" key="1">
    <source>
        <dbReference type="SAM" id="Phobius"/>
    </source>
</evidence>
<reference evidence="2 3" key="1">
    <citation type="submission" date="2020-07" db="EMBL/GenBank/DDBJ databases">
        <title>Sequencing the genomes of 1000 actinobacteria strains.</title>
        <authorList>
            <person name="Klenk H.-P."/>
        </authorList>
    </citation>
    <scope>NUCLEOTIDE SEQUENCE [LARGE SCALE GENOMIC DNA]</scope>
    <source>
        <strain evidence="2 3">DSM 23871</strain>
    </source>
</reference>
<gene>
    <name evidence="2" type="ORF">BJ963_002536</name>
</gene>
<evidence type="ECO:0000313" key="2">
    <source>
        <dbReference type="EMBL" id="NYD75017.1"/>
    </source>
</evidence>
<organism evidence="2 3">
    <name type="scientific">Leifsonia soli</name>
    <dbReference type="NCBI Taxonomy" id="582665"/>
    <lineage>
        <taxon>Bacteria</taxon>
        <taxon>Bacillati</taxon>
        <taxon>Actinomycetota</taxon>
        <taxon>Actinomycetes</taxon>
        <taxon>Micrococcales</taxon>
        <taxon>Microbacteriaceae</taxon>
        <taxon>Leifsonia</taxon>
    </lineage>
</organism>
<dbReference type="EMBL" id="JACCBJ010000001">
    <property type="protein sequence ID" value="NYD75017.1"/>
    <property type="molecule type" value="Genomic_DNA"/>
</dbReference>
<proteinExistence type="predicted"/>